<dbReference type="EMBL" id="LR721774">
    <property type="protein sequence ID" value="VVV52132.1"/>
    <property type="molecule type" value="Genomic_DNA"/>
</dbReference>
<keyword evidence="5 9" id="KW-0812">Transmembrane</keyword>
<evidence type="ECO:0000259" key="10">
    <source>
        <dbReference type="Pfam" id="PF13813"/>
    </source>
</evidence>
<dbReference type="Pfam" id="PF13813">
    <property type="entry name" value="MBOAT_2"/>
    <property type="match status" value="1"/>
</dbReference>
<dbReference type="Gramene" id="NC1G0177870.1">
    <property type="protein sequence ID" value="NC1G0177870.1:cds"/>
    <property type="gene ID" value="NC1G0177870"/>
</dbReference>
<evidence type="ECO:0000256" key="9">
    <source>
        <dbReference type="SAM" id="Phobius"/>
    </source>
</evidence>
<dbReference type="GO" id="GO:0006629">
    <property type="term" value="P:lipid metabolic process"/>
    <property type="evidence" value="ECO:0007669"/>
    <property type="project" value="InterPro"/>
</dbReference>
<sequence length="354" mass="39305">MESLARVWLIALASLLYVYAVVARLPKNASRLVAVLPIAYLFLKIPWLLSSLFLRTVSAFFLVWLCNFRLVLFCFDSGPLAENRDSLIRFLVFAALPIKAQQRAGGSTSKFQQPPHLLRSVANLAIEAIVMLLCLRVYGHKEALPHQSIVIFVYSLHLMVTVDGLFVAAAVLAQLCLRVRLQPQFNRPFLSSSIRDFWARRWNLVVSSTLREAVYQPVRAACGGVIGQKRARDVGVVAAFLVSGLMHEVLLYYMTSQAPSWEWTAFFTLHGLLAAAEEWLEGLLGPGLVGRLPRAVKIVMTLTALLSTGTWLFFPPASRHNLDLKVASEVQDGVRFLVHGLMAAARNATAALHL</sequence>
<evidence type="ECO:0000256" key="1">
    <source>
        <dbReference type="ARBA" id="ARBA00004141"/>
    </source>
</evidence>
<comment type="subcellular location">
    <subcellularLocation>
        <location evidence="1">Membrane</location>
        <topology evidence="1">Multi-pass membrane protein</topology>
    </subcellularLocation>
</comment>
<evidence type="ECO:0000256" key="5">
    <source>
        <dbReference type="ARBA" id="ARBA00022692"/>
    </source>
</evidence>
<comment type="similarity">
    <text evidence="3">Belongs to the wax synthase family.</text>
</comment>
<evidence type="ECO:0000256" key="6">
    <source>
        <dbReference type="ARBA" id="ARBA00022989"/>
    </source>
</evidence>
<dbReference type="AlphaFoldDB" id="A0A5K0WFD1"/>
<dbReference type="InterPro" id="IPR044851">
    <property type="entry name" value="Wax_synthase"/>
</dbReference>
<protein>
    <recommendedName>
        <fullName evidence="10">Wax synthase domain-containing protein</fullName>
    </recommendedName>
</protein>
<proteinExistence type="inferred from homology"/>
<reference evidence="11" key="1">
    <citation type="submission" date="2019-09" db="EMBL/GenBank/DDBJ databases">
        <authorList>
            <person name="Zhang L."/>
        </authorList>
    </citation>
    <scope>NUCLEOTIDE SEQUENCE</scope>
</reference>
<organism evidence="11">
    <name type="scientific">Nymphaea colorata</name>
    <name type="common">pocket water lily</name>
    <dbReference type="NCBI Taxonomy" id="210225"/>
    <lineage>
        <taxon>Eukaryota</taxon>
        <taxon>Viridiplantae</taxon>
        <taxon>Streptophyta</taxon>
        <taxon>Embryophyta</taxon>
        <taxon>Tracheophyta</taxon>
        <taxon>Spermatophyta</taxon>
        <taxon>Magnoliopsida</taxon>
        <taxon>Nymphaeales</taxon>
        <taxon>Nymphaeaceae</taxon>
        <taxon>Nymphaea</taxon>
    </lineage>
</organism>
<feature type="transmembrane region" description="Helical" evidence="9">
    <location>
        <begin position="6"/>
        <end position="25"/>
    </location>
</feature>
<evidence type="ECO:0000313" key="11">
    <source>
        <dbReference type="EMBL" id="VVV52132.1"/>
    </source>
</evidence>
<dbReference type="PANTHER" id="PTHR31595">
    <property type="entry name" value="LONG-CHAIN-ALCOHOL O-FATTY-ACYLTRANSFERASE 3-RELATED"/>
    <property type="match status" value="1"/>
</dbReference>
<feature type="transmembrane region" description="Helical" evidence="9">
    <location>
        <begin position="151"/>
        <end position="177"/>
    </location>
</feature>
<evidence type="ECO:0000256" key="3">
    <source>
        <dbReference type="ARBA" id="ARBA00007282"/>
    </source>
</evidence>
<keyword evidence="6 9" id="KW-1133">Transmembrane helix</keyword>
<feature type="transmembrane region" description="Helical" evidence="9">
    <location>
        <begin position="32"/>
        <end position="50"/>
    </location>
</feature>
<comment type="pathway">
    <text evidence="2">Secondary metabolite biosynthesis.</text>
</comment>
<dbReference type="GO" id="GO:0016020">
    <property type="term" value="C:membrane"/>
    <property type="evidence" value="ECO:0007669"/>
    <property type="project" value="UniProtKB-SubCell"/>
</dbReference>
<evidence type="ECO:0000256" key="8">
    <source>
        <dbReference type="ARBA" id="ARBA00023315"/>
    </source>
</evidence>
<keyword evidence="8" id="KW-0012">Acyltransferase</keyword>
<dbReference type="PANTHER" id="PTHR31595:SF57">
    <property type="entry name" value="OS04G0481900 PROTEIN"/>
    <property type="match status" value="1"/>
</dbReference>
<feature type="domain" description="Wax synthase" evidence="10">
    <location>
        <begin position="182"/>
        <end position="267"/>
    </location>
</feature>
<keyword evidence="7 9" id="KW-0472">Membrane</keyword>
<dbReference type="GO" id="GO:0008374">
    <property type="term" value="F:O-acyltransferase activity"/>
    <property type="evidence" value="ECO:0007669"/>
    <property type="project" value="InterPro"/>
</dbReference>
<keyword evidence="4" id="KW-0808">Transferase</keyword>
<evidence type="ECO:0000256" key="2">
    <source>
        <dbReference type="ARBA" id="ARBA00005179"/>
    </source>
</evidence>
<evidence type="ECO:0000256" key="7">
    <source>
        <dbReference type="ARBA" id="ARBA00023136"/>
    </source>
</evidence>
<evidence type="ECO:0000256" key="4">
    <source>
        <dbReference type="ARBA" id="ARBA00022679"/>
    </source>
</evidence>
<feature type="transmembrane region" description="Helical" evidence="9">
    <location>
        <begin position="117"/>
        <end position="139"/>
    </location>
</feature>
<name>A0A5K0WFD1_9MAGN</name>
<gene>
    <name evidence="11" type="ORF">NYM_LOCUS2696</name>
</gene>
<accession>A0A5K0WFD1</accession>
<dbReference type="InterPro" id="IPR032805">
    <property type="entry name" value="Wax_synthase_dom"/>
</dbReference>